<organism evidence="2 3">
    <name type="scientific">Dactylosporangium maewongense</name>
    <dbReference type="NCBI Taxonomy" id="634393"/>
    <lineage>
        <taxon>Bacteria</taxon>
        <taxon>Bacillati</taxon>
        <taxon>Actinomycetota</taxon>
        <taxon>Actinomycetes</taxon>
        <taxon>Micromonosporales</taxon>
        <taxon>Micromonosporaceae</taxon>
        <taxon>Dactylosporangium</taxon>
    </lineage>
</organism>
<keyword evidence="3" id="KW-1185">Reference proteome</keyword>
<protein>
    <recommendedName>
        <fullName evidence="4">Integral membrane protein</fullName>
    </recommendedName>
</protein>
<comment type="caution">
    <text evidence="2">The sequence shown here is derived from an EMBL/GenBank/DDBJ whole genome shotgun (WGS) entry which is preliminary data.</text>
</comment>
<feature type="transmembrane region" description="Helical" evidence="1">
    <location>
        <begin position="62"/>
        <end position="84"/>
    </location>
</feature>
<keyword evidence="1" id="KW-1133">Transmembrane helix</keyword>
<keyword evidence="1" id="KW-0812">Transmembrane</keyword>
<evidence type="ECO:0000313" key="2">
    <source>
        <dbReference type="EMBL" id="GAA1535504.1"/>
    </source>
</evidence>
<dbReference type="EMBL" id="BAAAQD010000013">
    <property type="protein sequence ID" value="GAA1535504.1"/>
    <property type="molecule type" value="Genomic_DNA"/>
</dbReference>
<accession>A0ABN2BA33</accession>
<evidence type="ECO:0000313" key="3">
    <source>
        <dbReference type="Proteomes" id="UP001501470"/>
    </source>
</evidence>
<keyword evidence="1" id="KW-0472">Membrane</keyword>
<proteinExistence type="predicted"/>
<feature type="transmembrane region" description="Helical" evidence="1">
    <location>
        <begin position="116"/>
        <end position="134"/>
    </location>
</feature>
<feature type="transmembrane region" description="Helical" evidence="1">
    <location>
        <begin position="6"/>
        <end position="26"/>
    </location>
</feature>
<feature type="transmembrane region" description="Helical" evidence="1">
    <location>
        <begin position="183"/>
        <end position="202"/>
    </location>
</feature>
<evidence type="ECO:0000256" key="1">
    <source>
        <dbReference type="SAM" id="Phobius"/>
    </source>
</evidence>
<name>A0ABN2BA33_9ACTN</name>
<reference evidence="2 3" key="1">
    <citation type="journal article" date="2019" name="Int. J. Syst. Evol. Microbiol.">
        <title>The Global Catalogue of Microorganisms (GCM) 10K type strain sequencing project: providing services to taxonomists for standard genome sequencing and annotation.</title>
        <authorList>
            <consortium name="The Broad Institute Genomics Platform"/>
            <consortium name="The Broad Institute Genome Sequencing Center for Infectious Disease"/>
            <person name="Wu L."/>
            <person name="Ma J."/>
        </authorList>
    </citation>
    <scope>NUCLEOTIDE SEQUENCE [LARGE SCALE GENOMIC DNA]</scope>
    <source>
        <strain evidence="2 3">JCM 15933</strain>
    </source>
</reference>
<sequence length="217" mass="23683">MHVLLWLGVPALLIGVLTTVLTLLAWKQFAVAAARHGRTALRTARDSALYWSTERQRATVKFVVCSACFIAIAYAVAQLVGFVVQLSQEESVTKVDHVDWQYVLDQALSYQRWGVASRWTVIAAAASIVLLNIADLARMRPLRQLLVGLWTAVLVVGLLGAAYLAFAGAALAIGLLMDPTAPVWLLVLEVLGILSLVLLPRLGKTIDTSSRQIYTFD</sequence>
<gene>
    <name evidence="2" type="ORF">GCM10009827_062270</name>
</gene>
<evidence type="ECO:0008006" key="4">
    <source>
        <dbReference type="Google" id="ProtNLM"/>
    </source>
</evidence>
<dbReference type="Proteomes" id="UP001501470">
    <property type="component" value="Unassembled WGS sequence"/>
</dbReference>
<feature type="transmembrane region" description="Helical" evidence="1">
    <location>
        <begin position="146"/>
        <end position="177"/>
    </location>
</feature>